<dbReference type="EMBL" id="RCHS01001558">
    <property type="protein sequence ID" value="RMX52879.1"/>
    <property type="molecule type" value="Genomic_DNA"/>
</dbReference>
<dbReference type="OrthoDB" id="433501at2759"/>
<dbReference type="GO" id="GO:0000398">
    <property type="term" value="P:mRNA splicing, via spliceosome"/>
    <property type="evidence" value="ECO:0007669"/>
    <property type="project" value="InterPro"/>
</dbReference>
<evidence type="ECO:0000256" key="5">
    <source>
        <dbReference type="ARBA" id="ARBA00024196"/>
    </source>
</evidence>
<dbReference type="InterPro" id="IPR032675">
    <property type="entry name" value="LRR_dom_sf"/>
</dbReference>
<dbReference type="Gene3D" id="3.80.10.10">
    <property type="entry name" value="Ribonuclease Inhibitor"/>
    <property type="match status" value="1"/>
</dbReference>
<dbReference type="Pfam" id="PF14580">
    <property type="entry name" value="LRR_9"/>
    <property type="match status" value="1"/>
</dbReference>
<keyword evidence="2" id="KW-0433">Leucine-rich repeat</keyword>
<evidence type="ECO:0000256" key="2">
    <source>
        <dbReference type="ARBA" id="ARBA00022614"/>
    </source>
</evidence>
<keyword evidence="3" id="KW-0677">Repeat</keyword>
<dbReference type="PANTHER" id="PTHR10552:SF6">
    <property type="entry name" value="U2 SMALL NUCLEAR RIBONUCLEOPROTEIN A"/>
    <property type="match status" value="1"/>
</dbReference>
<comment type="similarity">
    <text evidence="5">Belongs to the U2 small nuclear ribonucleoprotein A family.</text>
</comment>
<sequence>MKLTADLILQSPQYTNALRDRELDLRGYKIPVIENLGATLDQFDTIDMSENDIRKLEGFALLKRLKSLLLNNNRICRIAEHLEESLPNLETIVMTSNNMQELKDLDPLKSVKSLQYLRFVPGGPPVGTRPLPSKPLPSPTKDIAAIKAAIANARSLDEVQRLEMLLKAGQVPGGNKPNNNVDEEMEDMSNGT</sequence>
<evidence type="ECO:0000313" key="8">
    <source>
        <dbReference type="Proteomes" id="UP000275408"/>
    </source>
</evidence>
<feature type="region of interest" description="Disordered" evidence="6">
    <location>
        <begin position="169"/>
        <end position="192"/>
    </location>
</feature>
<reference evidence="7 8" key="1">
    <citation type="journal article" date="2018" name="Sci. Rep.">
        <title>Comparative analysis of the Pocillopora damicornis genome highlights role of immune system in coral evolution.</title>
        <authorList>
            <person name="Cunning R."/>
            <person name="Bay R.A."/>
            <person name="Gillette P."/>
            <person name="Baker A.C."/>
            <person name="Traylor-Knowles N."/>
        </authorList>
    </citation>
    <scope>NUCLEOTIDE SEQUENCE [LARGE SCALE GENOMIC DNA]</scope>
    <source>
        <strain evidence="7">RSMAS</strain>
        <tissue evidence="7">Whole animal</tissue>
    </source>
</reference>
<evidence type="ECO:0000256" key="3">
    <source>
        <dbReference type="ARBA" id="ARBA00022737"/>
    </source>
</evidence>
<dbReference type="SUPFAM" id="SSF52058">
    <property type="entry name" value="L domain-like"/>
    <property type="match status" value="1"/>
</dbReference>
<gene>
    <name evidence="7" type="ORF">pdam_00016256</name>
</gene>
<feature type="compositionally biased region" description="Acidic residues" evidence="6">
    <location>
        <begin position="181"/>
        <end position="192"/>
    </location>
</feature>
<comment type="caution">
    <text evidence="7">The sequence shown here is derived from an EMBL/GenBank/DDBJ whole genome shotgun (WGS) entry which is preliminary data.</text>
</comment>
<dbReference type="PANTHER" id="PTHR10552">
    <property type="entry name" value="U2 SMALL NUCLEAR RIBONUCLEOPROTEIN A"/>
    <property type="match status" value="1"/>
</dbReference>
<evidence type="ECO:0008006" key="9">
    <source>
        <dbReference type="Google" id="ProtNLM"/>
    </source>
</evidence>
<name>A0A3M6UH26_POCDA</name>
<accession>A0A3M6UH26</accession>
<protein>
    <recommendedName>
        <fullName evidence="9">U2A'/phosphoprotein 32 family A C-terminal domain-containing protein</fullName>
    </recommendedName>
</protein>
<dbReference type="AlphaFoldDB" id="A0A3M6UH26"/>
<evidence type="ECO:0000313" key="7">
    <source>
        <dbReference type="EMBL" id="RMX52879.1"/>
    </source>
</evidence>
<keyword evidence="8" id="KW-1185">Reference proteome</keyword>
<organism evidence="7 8">
    <name type="scientific">Pocillopora damicornis</name>
    <name type="common">Cauliflower coral</name>
    <name type="synonym">Millepora damicornis</name>
    <dbReference type="NCBI Taxonomy" id="46731"/>
    <lineage>
        <taxon>Eukaryota</taxon>
        <taxon>Metazoa</taxon>
        <taxon>Cnidaria</taxon>
        <taxon>Anthozoa</taxon>
        <taxon>Hexacorallia</taxon>
        <taxon>Scleractinia</taxon>
        <taxon>Astrocoeniina</taxon>
        <taxon>Pocilloporidae</taxon>
        <taxon>Pocillopora</taxon>
    </lineage>
</organism>
<proteinExistence type="inferred from homology"/>
<dbReference type="GO" id="GO:0005686">
    <property type="term" value="C:U2 snRNP"/>
    <property type="evidence" value="ECO:0007669"/>
    <property type="project" value="TreeGrafter"/>
</dbReference>
<dbReference type="STRING" id="46731.A0A3M6UH26"/>
<evidence type="ECO:0000256" key="6">
    <source>
        <dbReference type="SAM" id="MobiDB-lite"/>
    </source>
</evidence>
<dbReference type="Proteomes" id="UP000275408">
    <property type="component" value="Unassembled WGS sequence"/>
</dbReference>
<dbReference type="InterPro" id="IPR044640">
    <property type="entry name" value="RU2A"/>
</dbReference>
<comment type="subcellular location">
    <subcellularLocation>
        <location evidence="1">Nucleus</location>
    </subcellularLocation>
</comment>
<evidence type="ECO:0000256" key="4">
    <source>
        <dbReference type="ARBA" id="ARBA00023242"/>
    </source>
</evidence>
<evidence type="ECO:0000256" key="1">
    <source>
        <dbReference type="ARBA" id="ARBA00004123"/>
    </source>
</evidence>
<keyword evidence="4" id="KW-0539">Nucleus</keyword>
<dbReference type="GO" id="GO:0030620">
    <property type="term" value="F:U2 snRNA binding"/>
    <property type="evidence" value="ECO:0007669"/>
    <property type="project" value="InterPro"/>
</dbReference>